<organism evidence="1 2">
    <name type="scientific">Symplocastrum torsivum CPER-KK1</name>
    <dbReference type="NCBI Taxonomy" id="450513"/>
    <lineage>
        <taxon>Bacteria</taxon>
        <taxon>Bacillati</taxon>
        <taxon>Cyanobacteriota</taxon>
        <taxon>Cyanophyceae</taxon>
        <taxon>Oscillatoriophycideae</taxon>
        <taxon>Oscillatoriales</taxon>
        <taxon>Microcoleaceae</taxon>
        <taxon>Symplocastrum</taxon>
    </lineage>
</organism>
<dbReference type="Proteomes" id="UP000753908">
    <property type="component" value="Unassembled WGS sequence"/>
</dbReference>
<reference evidence="1" key="2">
    <citation type="journal article" date="2022" name="Microbiol. Resour. Announc.">
        <title>Metagenome Sequencing to Explore Phylogenomics of Terrestrial Cyanobacteria.</title>
        <authorList>
            <person name="Ward R.D."/>
            <person name="Stajich J.E."/>
            <person name="Johansen J.R."/>
            <person name="Huntemann M."/>
            <person name="Clum A."/>
            <person name="Foster B."/>
            <person name="Foster B."/>
            <person name="Roux S."/>
            <person name="Palaniappan K."/>
            <person name="Varghese N."/>
            <person name="Mukherjee S."/>
            <person name="Reddy T.B.K."/>
            <person name="Daum C."/>
            <person name="Copeland A."/>
            <person name="Chen I.A."/>
            <person name="Ivanova N.N."/>
            <person name="Kyrpides N.C."/>
            <person name="Shapiro N."/>
            <person name="Eloe-Fadrosh E.A."/>
            <person name="Pietrasiak N."/>
        </authorList>
    </citation>
    <scope>NUCLEOTIDE SEQUENCE</scope>
    <source>
        <strain evidence="1">CPER-KK1</strain>
    </source>
</reference>
<gene>
    <name evidence="1" type="ORF">KME25_27875</name>
</gene>
<reference evidence="1" key="1">
    <citation type="submission" date="2021-05" db="EMBL/GenBank/DDBJ databases">
        <authorList>
            <person name="Pietrasiak N."/>
            <person name="Ward R."/>
            <person name="Stajich J.E."/>
            <person name="Kurbessoian T."/>
        </authorList>
    </citation>
    <scope>NUCLEOTIDE SEQUENCE</scope>
    <source>
        <strain evidence="1">CPER-KK1</strain>
    </source>
</reference>
<proteinExistence type="predicted"/>
<protein>
    <submittedName>
        <fullName evidence="1">Uncharacterized protein</fullName>
    </submittedName>
</protein>
<dbReference type="EMBL" id="JAHHIF010000057">
    <property type="protein sequence ID" value="MBW4548230.1"/>
    <property type="molecule type" value="Genomic_DNA"/>
</dbReference>
<dbReference type="AlphaFoldDB" id="A0A951PQ78"/>
<evidence type="ECO:0000313" key="1">
    <source>
        <dbReference type="EMBL" id="MBW4548230.1"/>
    </source>
</evidence>
<name>A0A951PQ78_9CYAN</name>
<accession>A0A951PQ78</accession>
<sequence>MFEAQEKLVETEKTQQSYTEIEQKLPVILGDMKAVLEKNGITGLNVVEFKLVKDEDIQLQDEGISVRSSPNAICCKIFGFTRTCGRC</sequence>
<evidence type="ECO:0000313" key="2">
    <source>
        <dbReference type="Proteomes" id="UP000753908"/>
    </source>
</evidence>
<comment type="caution">
    <text evidence="1">The sequence shown here is derived from an EMBL/GenBank/DDBJ whole genome shotgun (WGS) entry which is preliminary data.</text>
</comment>